<name>A0ABN2GPH3_9ACTN</name>
<dbReference type="RefSeq" id="WP_346112500.1">
    <property type="nucleotide sequence ID" value="NZ_BAAAMU010000100.1"/>
</dbReference>
<evidence type="ECO:0000313" key="3">
    <source>
        <dbReference type="Proteomes" id="UP001500064"/>
    </source>
</evidence>
<accession>A0ABN2GPH3</accession>
<organism evidence="2 3">
    <name type="scientific">Nonomuraea maheshkhaliensis</name>
    <dbReference type="NCBI Taxonomy" id="419590"/>
    <lineage>
        <taxon>Bacteria</taxon>
        <taxon>Bacillati</taxon>
        <taxon>Actinomycetota</taxon>
        <taxon>Actinomycetes</taxon>
        <taxon>Streptosporangiales</taxon>
        <taxon>Streptosporangiaceae</taxon>
        <taxon>Nonomuraea</taxon>
    </lineage>
</organism>
<evidence type="ECO:0000313" key="2">
    <source>
        <dbReference type="EMBL" id="GAA1674701.1"/>
    </source>
</evidence>
<comment type="caution">
    <text evidence="2">The sequence shown here is derived from an EMBL/GenBank/DDBJ whole genome shotgun (WGS) entry which is preliminary data.</text>
</comment>
<keyword evidence="1" id="KW-0472">Membrane</keyword>
<feature type="transmembrane region" description="Helical" evidence="1">
    <location>
        <begin position="30"/>
        <end position="47"/>
    </location>
</feature>
<feature type="transmembrane region" description="Helical" evidence="1">
    <location>
        <begin position="7"/>
        <end position="24"/>
    </location>
</feature>
<protein>
    <submittedName>
        <fullName evidence="2">Uncharacterized protein</fullName>
    </submittedName>
</protein>
<dbReference type="EMBL" id="BAAAMU010000100">
    <property type="protein sequence ID" value="GAA1674701.1"/>
    <property type="molecule type" value="Genomic_DNA"/>
</dbReference>
<keyword evidence="1" id="KW-1133">Transmembrane helix</keyword>
<gene>
    <name evidence="2" type="ORF">GCM10009733_084590</name>
</gene>
<keyword evidence="1" id="KW-0812">Transmembrane</keyword>
<sequence>MGLNLRLVVPLVYAAAVIVAFLIGQTVGSVVAIVGALLVAAFFVITARSRQRQ</sequence>
<dbReference type="Proteomes" id="UP001500064">
    <property type="component" value="Unassembled WGS sequence"/>
</dbReference>
<proteinExistence type="predicted"/>
<reference evidence="2 3" key="1">
    <citation type="journal article" date="2019" name="Int. J. Syst. Evol. Microbiol.">
        <title>The Global Catalogue of Microorganisms (GCM) 10K type strain sequencing project: providing services to taxonomists for standard genome sequencing and annotation.</title>
        <authorList>
            <consortium name="The Broad Institute Genomics Platform"/>
            <consortium name="The Broad Institute Genome Sequencing Center for Infectious Disease"/>
            <person name="Wu L."/>
            <person name="Ma J."/>
        </authorList>
    </citation>
    <scope>NUCLEOTIDE SEQUENCE [LARGE SCALE GENOMIC DNA]</scope>
    <source>
        <strain evidence="2 3">JCM 13929</strain>
    </source>
</reference>
<evidence type="ECO:0000256" key="1">
    <source>
        <dbReference type="SAM" id="Phobius"/>
    </source>
</evidence>
<keyword evidence="3" id="KW-1185">Reference proteome</keyword>